<dbReference type="GeneID" id="63775383"/>
<accession>A0A1Y2EJK5</accession>
<feature type="region of interest" description="Disordered" evidence="5">
    <location>
        <begin position="452"/>
        <end position="876"/>
    </location>
</feature>
<feature type="compositionally biased region" description="Acidic residues" evidence="5">
    <location>
        <begin position="824"/>
        <end position="834"/>
    </location>
</feature>
<feature type="region of interest" description="Disordered" evidence="5">
    <location>
        <begin position="1235"/>
        <end position="1316"/>
    </location>
</feature>
<evidence type="ECO:0000256" key="3">
    <source>
        <dbReference type="ARBA" id="ARBA00022895"/>
    </source>
</evidence>
<gene>
    <name evidence="7" type="ORF">BCR38DRAFT_417716</name>
</gene>
<dbReference type="InParanoid" id="A0A1Y2EJK5"/>
<feature type="compositionally biased region" description="Basic and acidic residues" evidence="5">
    <location>
        <begin position="721"/>
        <end position="732"/>
    </location>
</feature>
<dbReference type="Gene3D" id="2.40.50.140">
    <property type="entry name" value="Nucleic acid-binding proteins"/>
    <property type="match status" value="1"/>
</dbReference>
<keyword evidence="8" id="KW-1185">Reference proteome</keyword>
<dbReference type="InterPro" id="IPR011564">
    <property type="entry name" value="Telomer_end-bd_POT1/Cdc13"/>
</dbReference>
<reference evidence="7 8" key="1">
    <citation type="submission" date="2016-07" db="EMBL/GenBank/DDBJ databases">
        <title>Pervasive Adenine N6-methylation of Active Genes in Fungi.</title>
        <authorList>
            <consortium name="DOE Joint Genome Institute"/>
            <person name="Mondo S.J."/>
            <person name="Dannebaum R.O."/>
            <person name="Kuo R.C."/>
            <person name="Labutti K."/>
            <person name="Haridas S."/>
            <person name="Kuo A."/>
            <person name="Salamov A."/>
            <person name="Ahrendt S.R."/>
            <person name="Lipzen A."/>
            <person name="Sullivan W."/>
            <person name="Andreopoulos W.B."/>
            <person name="Clum A."/>
            <person name="Lindquist E."/>
            <person name="Daum C."/>
            <person name="Ramamoorthy G.K."/>
            <person name="Gryganskyi A."/>
            <person name="Culley D."/>
            <person name="Magnuson J.K."/>
            <person name="James T.Y."/>
            <person name="O'Malley M.A."/>
            <person name="Stajich J.E."/>
            <person name="Spatafora J.W."/>
            <person name="Visel A."/>
            <person name="Grigoriev I.V."/>
        </authorList>
    </citation>
    <scope>NUCLEOTIDE SEQUENCE [LARGE SCALE GENOMIC DNA]</scope>
    <source>
        <strain evidence="7 8">CBS 129021</strain>
    </source>
</reference>
<feature type="region of interest" description="Disordered" evidence="5">
    <location>
        <begin position="1531"/>
        <end position="1551"/>
    </location>
</feature>
<dbReference type="EMBL" id="MCFJ01000001">
    <property type="protein sequence ID" value="ORY71677.1"/>
    <property type="molecule type" value="Genomic_DNA"/>
</dbReference>
<dbReference type="PANTHER" id="PTHR14513:SF0">
    <property type="entry name" value="PROTECTION OF TELOMERES PROTEIN 1"/>
    <property type="match status" value="1"/>
</dbReference>
<dbReference type="OrthoDB" id="5363079at2759"/>
<feature type="compositionally biased region" description="Low complexity" evidence="5">
    <location>
        <begin position="1531"/>
        <end position="1547"/>
    </location>
</feature>
<dbReference type="InterPro" id="IPR028389">
    <property type="entry name" value="POT1"/>
</dbReference>
<dbReference type="CDD" id="cd04497">
    <property type="entry name" value="hPOT1_OB1_like"/>
    <property type="match status" value="1"/>
</dbReference>
<comment type="subcellular location">
    <subcellularLocation>
        <location evidence="1">Chromosome</location>
        <location evidence="1">Telomere</location>
    </subcellularLocation>
</comment>
<evidence type="ECO:0000256" key="2">
    <source>
        <dbReference type="ARBA" id="ARBA00022454"/>
    </source>
</evidence>
<dbReference type="GO" id="GO:0000783">
    <property type="term" value="C:nuclear telomere cap complex"/>
    <property type="evidence" value="ECO:0007669"/>
    <property type="project" value="TreeGrafter"/>
</dbReference>
<feature type="compositionally biased region" description="Polar residues" evidence="5">
    <location>
        <begin position="453"/>
        <end position="463"/>
    </location>
</feature>
<proteinExistence type="predicted"/>
<feature type="region of interest" description="Disordered" evidence="5">
    <location>
        <begin position="1462"/>
        <end position="1517"/>
    </location>
</feature>
<keyword evidence="3" id="KW-0779">Telomere</keyword>
<dbReference type="GO" id="GO:0010521">
    <property type="term" value="F:telomerase inhibitor activity"/>
    <property type="evidence" value="ECO:0007669"/>
    <property type="project" value="TreeGrafter"/>
</dbReference>
<dbReference type="InterPro" id="IPR012340">
    <property type="entry name" value="NA-bd_OB-fold"/>
</dbReference>
<feature type="domain" description="Telomeric single stranded DNA binding POT1/Cdc13" evidence="6">
    <location>
        <begin position="1588"/>
        <end position="1725"/>
    </location>
</feature>
<sequence length="1749" mass="190002">MAFSDKPTRIAQLNPQTGSSVRGVVTIVWPYNSVNNSIAFTLAEPEFRLRLSKGQVRVNFAGSSAKSVADCGLGPGDEVLISLEGAEWEKADQSRVPGANIDWQLKFSEKLLLQVNLADKGGATTIIDVDHPPLPEPKETAAPSPQPEVNIASFDLSPVTNLAPTPLKIPSLNRLEENEYASPAFIKRARVSYGSLFEGGLDVFDDDGGVKGKGRKRARFGRYSGAWRYSSQSRSPEPQPTPAVDESDDETSSNKQETQSPSSPRPEMIDGGCQTMELDIPPPDTLSQDFGEPFNHQTTQAMDPFVTNSALDHGHRVFPANGWETTTHKSNPSYMSTGTFASSHERNAPFGSNIEIGIGVTHYQRGWDPSPIQDPSATYPDLPSDDVPPAELPDAYRPSIPSPPPGGFGNAGSAMPHESLFPPVTSLPFPQITTSAPTNPFAQQSIAAPANTYARTTSESRQPLATSTSTLLWSTVNNPRRSSSRPLTDHVGSNDGQTPESALVIGENDSEDELAEPEAPAELPARLDHGELSISGPGGFGAQVDVEEGDLDEDADLEDEIGVQYSDDDEPEYDDEEKGGDYDTRNYVGPADDEDDSHDEDLRPHQLEPEFDDGEEGENWDEEDGYDDDEYDEEEFESDDEIGNNAPSAPPSKPAEPMVIDLISSSEDEGDDEDQETQSPPRPPQPLTRSISSTQQGPVAVELMPESSAYDPESEEDGEGENEREREAEHTSVHQGPAAAELMQGPPVYCPQSQEGGEGENEHGNESKQQGAAATEPMPEPPVYGTISENENEPEPEQQEESRQGQVVVDSMPESLVYGVMSDDKDEQEQEQEQGQERQMTEGSEVEGFTDNGEDAGCEFGGSEAEEGSEQELADEEALENLAMAEDEELEEVQLVETPLLSGTTLSARLDTREVVPKNNAPAMEDTEPDKHSQARADDMQDGQKGEREFGVEELIEPTGGSHQDVEMGTGGSVKESQTDDDAMEIDGPVDGVREDDMAGIKVVIEDVQISRQDDVAEHDQAEKNMPPPTSSVIEQKPEPAVERTIAPTSPPLTQSFPSQAIEDEADIVMQETASLVGSQLAVDQLFTPMDTQPNESILSQKSVTISEMEFVADESLNAAEPSLMVEESLEVVTEERQSLSTSQESHREINSDQHDSESELPVELPIKAQPQDTTISPKASSFQDDGGSKSELPAELPTKELQHPTVSDEALSAQDDQISGSELWVYLPAMEGVQDPSASRDAQEDITETQTELRVELPLMEDVQAPSVSQEEHLGAQTETSGPEPELRVELPALDGPSLSRETPFQSREDIPVPETEVRVEISTGIVETQIPEDDVAVATRNEHITQSVREARVALDHNFDQSFGEGASFLSQLEADDALQAALMEEDSQYFEVEFRQSSKSDDGPPETQEHLPEYDNEDNMMIEEEGSAPSPILGSTPSKIVLVEINAATPELPNQLEVIAGSPDEPADDLSDPDPSVQLATGGTAPKSGKRRREATPETRPHTRSMDQKSFMSDIDVDESVQLAKASLKTPSKAAAKSSPKTPKFGAKAAASSPVSTVLEGEGNNVVFQSRLGLIRHLRDELADCTNLKVLNQHLSKIVDVMAVALITPADPQRAKRGPREYMMSFTITDHSISPNGVVEVQLYRPHKESLPRVKAGDVVLLRNFSVVSITDRGFGLKTTDTSSWAVFDKEDPDEPAQIKGPPLEYGEAEAVYAASLRKWFGLLDGKERQKLDKANDKNVAAGRSK</sequence>
<dbReference type="PANTHER" id="PTHR14513">
    <property type="entry name" value="PROTECTION OF TELOMERES 1"/>
    <property type="match status" value="1"/>
</dbReference>
<evidence type="ECO:0000256" key="1">
    <source>
        <dbReference type="ARBA" id="ARBA00004574"/>
    </source>
</evidence>
<evidence type="ECO:0000313" key="7">
    <source>
        <dbReference type="EMBL" id="ORY71677.1"/>
    </source>
</evidence>
<feature type="compositionally biased region" description="Basic and acidic residues" evidence="5">
    <location>
        <begin position="1145"/>
        <end position="1158"/>
    </location>
</feature>
<dbReference type="GO" id="GO:0032210">
    <property type="term" value="P:regulation of telomere maintenance via telomerase"/>
    <property type="evidence" value="ECO:0007669"/>
    <property type="project" value="TreeGrafter"/>
</dbReference>
<feature type="region of interest" description="Disordered" evidence="5">
    <location>
        <begin position="1015"/>
        <end position="1057"/>
    </location>
</feature>
<feature type="compositionally biased region" description="Basic and acidic residues" evidence="5">
    <location>
        <begin position="1396"/>
        <end position="1416"/>
    </location>
</feature>
<name>A0A1Y2EJK5_9PEZI</name>
<feature type="region of interest" description="Disordered" evidence="5">
    <location>
        <begin position="1396"/>
        <end position="1421"/>
    </location>
</feature>
<evidence type="ECO:0000256" key="4">
    <source>
        <dbReference type="ARBA" id="ARBA00023125"/>
    </source>
</evidence>
<feature type="region of interest" description="Disordered" evidence="5">
    <location>
        <begin position="1128"/>
        <end position="1216"/>
    </location>
</feature>
<keyword evidence="2" id="KW-0158">Chromosome</keyword>
<dbReference type="RefSeq" id="XP_040721269.1">
    <property type="nucleotide sequence ID" value="XM_040859171.1"/>
</dbReference>
<feature type="compositionally biased region" description="Polar residues" evidence="5">
    <location>
        <begin position="1171"/>
        <end position="1184"/>
    </location>
</feature>
<dbReference type="SMART" id="SM00976">
    <property type="entry name" value="Telo_bind"/>
    <property type="match status" value="1"/>
</dbReference>
<feature type="compositionally biased region" description="Acidic residues" evidence="5">
    <location>
        <begin position="609"/>
        <end position="642"/>
    </location>
</feature>
<dbReference type="SUPFAM" id="SSF50249">
    <property type="entry name" value="Nucleic acid-binding proteins"/>
    <property type="match status" value="1"/>
</dbReference>
<dbReference type="STRING" id="1141098.A0A1Y2EJK5"/>
<feature type="region of interest" description="Disordered" evidence="5">
    <location>
        <begin position="907"/>
        <end position="995"/>
    </location>
</feature>
<dbReference type="GO" id="GO:0098505">
    <property type="term" value="F:G-rich strand telomeric DNA binding"/>
    <property type="evidence" value="ECO:0007669"/>
    <property type="project" value="TreeGrafter"/>
</dbReference>
<evidence type="ECO:0000256" key="5">
    <source>
        <dbReference type="SAM" id="MobiDB-lite"/>
    </source>
</evidence>
<feature type="region of interest" description="Disordered" evidence="5">
    <location>
        <begin position="365"/>
        <end position="393"/>
    </location>
</feature>
<dbReference type="Pfam" id="PF02765">
    <property type="entry name" value="POT1"/>
    <property type="match status" value="1"/>
</dbReference>
<dbReference type="Proteomes" id="UP000193689">
    <property type="component" value="Unassembled WGS sequence"/>
</dbReference>
<comment type="caution">
    <text evidence="7">The sequence shown here is derived from an EMBL/GenBank/DDBJ whole genome shotgun (WGS) entry which is preliminary data.</text>
</comment>
<feature type="compositionally biased region" description="Polar residues" evidence="5">
    <location>
        <begin position="253"/>
        <end position="262"/>
    </location>
</feature>
<feature type="compositionally biased region" description="Basic and acidic residues" evidence="5">
    <location>
        <begin position="929"/>
        <end position="951"/>
    </location>
</feature>
<feature type="compositionally biased region" description="Acidic residues" evidence="5">
    <location>
        <begin position="864"/>
        <end position="876"/>
    </location>
</feature>
<feature type="compositionally biased region" description="Acidic residues" evidence="5">
    <location>
        <begin position="790"/>
        <end position="799"/>
    </location>
</feature>
<dbReference type="GO" id="GO:0016233">
    <property type="term" value="P:telomere capping"/>
    <property type="evidence" value="ECO:0007669"/>
    <property type="project" value="TreeGrafter"/>
</dbReference>
<feature type="region of interest" description="Disordered" evidence="5">
    <location>
        <begin position="227"/>
        <end position="274"/>
    </location>
</feature>
<keyword evidence="4" id="KW-0238">DNA-binding</keyword>
<protein>
    <recommendedName>
        <fullName evidence="6">Telomeric single stranded DNA binding POT1/Cdc13 domain-containing protein</fullName>
    </recommendedName>
</protein>
<evidence type="ECO:0000313" key="8">
    <source>
        <dbReference type="Proteomes" id="UP000193689"/>
    </source>
</evidence>
<feature type="compositionally biased region" description="Polar residues" evidence="5">
    <location>
        <begin position="687"/>
        <end position="697"/>
    </location>
</feature>
<feature type="compositionally biased region" description="Low complexity" evidence="5">
    <location>
        <begin position="464"/>
        <end position="475"/>
    </location>
</feature>
<feature type="compositionally biased region" description="Basic and acidic residues" evidence="5">
    <location>
        <begin position="1497"/>
        <end position="1510"/>
    </location>
</feature>
<evidence type="ECO:0000259" key="6">
    <source>
        <dbReference type="SMART" id="SM00976"/>
    </source>
</evidence>
<feature type="compositionally biased region" description="Acidic residues" evidence="5">
    <location>
        <begin position="666"/>
        <end position="676"/>
    </location>
</feature>
<feature type="compositionally biased region" description="Acidic residues" evidence="5">
    <location>
        <begin position="545"/>
        <end position="578"/>
    </location>
</feature>
<organism evidence="7 8">
    <name type="scientific">Pseudomassariella vexata</name>
    <dbReference type="NCBI Taxonomy" id="1141098"/>
    <lineage>
        <taxon>Eukaryota</taxon>
        <taxon>Fungi</taxon>
        <taxon>Dikarya</taxon>
        <taxon>Ascomycota</taxon>
        <taxon>Pezizomycotina</taxon>
        <taxon>Sordariomycetes</taxon>
        <taxon>Xylariomycetidae</taxon>
        <taxon>Amphisphaeriales</taxon>
        <taxon>Pseudomassariaceae</taxon>
        <taxon>Pseudomassariella</taxon>
    </lineage>
</organism>
<feature type="compositionally biased region" description="Polar residues" evidence="5">
    <location>
        <begin position="476"/>
        <end position="486"/>
    </location>
</feature>